<accession>A0ABV0QFS5</accession>
<evidence type="ECO:0000313" key="2">
    <source>
        <dbReference type="Proteomes" id="UP001434883"/>
    </source>
</evidence>
<organism evidence="1 2">
    <name type="scientific">Xenoophorus captivus</name>
    <dbReference type="NCBI Taxonomy" id="1517983"/>
    <lineage>
        <taxon>Eukaryota</taxon>
        <taxon>Metazoa</taxon>
        <taxon>Chordata</taxon>
        <taxon>Craniata</taxon>
        <taxon>Vertebrata</taxon>
        <taxon>Euteleostomi</taxon>
        <taxon>Actinopterygii</taxon>
        <taxon>Neopterygii</taxon>
        <taxon>Teleostei</taxon>
        <taxon>Neoteleostei</taxon>
        <taxon>Acanthomorphata</taxon>
        <taxon>Ovalentaria</taxon>
        <taxon>Atherinomorphae</taxon>
        <taxon>Cyprinodontiformes</taxon>
        <taxon>Goodeidae</taxon>
        <taxon>Xenoophorus</taxon>
    </lineage>
</organism>
<keyword evidence="2" id="KW-1185">Reference proteome</keyword>
<evidence type="ECO:0000313" key="1">
    <source>
        <dbReference type="EMBL" id="MEQ2194658.1"/>
    </source>
</evidence>
<gene>
    <name evidence="1" type="ORF">XENOCAPTIV_001055</name>
</gene>
<comment type="caution">
    <text evidence="1">The sequence shown here is derived from an EMBL/GenBank/DDBJ whole genome shotgun (WGS) entry which is preliminary data.</text>
</comment>
<name>A0ABV0QFS5_9TELE</name>
<sequence length="216" mass="24990">MFFLLRGSTTVHWRSIRGCHGKCHLLWGDEAAALRESAYSMMAYLPFSFARLLSFFSKRLSVTISKNILLHKFLCLCKHRLSIMHLDQLFMLISHMCRLTPQLLPPLLTVMSFYLLCLCCVKHAYVCFLHAKADLVAYLHPLLFSRESFYSRTCRCQMGSLANPLEIRREFRLIPFRFSVTSLSDWLYVTFSRVCARLSSGNTPRGRISDQNNATC</sequence>
<dbReference type="Proteomes" id="UP001434883">
    <property type="component" value="Unassembled WGS sequence"/>
</dbReference>
<dbReference type="EMBL" id="JAHRIN010009501">
    <property type="protein sequence ID" value="MEQ2194658.1"/>
    <property type="molecule type" value="Genomic_DNA"/>
</dbReference>
<reference evidence="1 2" key="1">
    <citation type="submission" date="2021-06" db="EMBL/GenBank/DDBJ databases">
        <authorList>
            <person name="Palmer J.M."/>
        </authorList>
    </citation>
    <scope>NUCLEOTIDE SEQUENCE [LARGE SCALE GENOMIC DNA]</scope>
    <source>
        <strain evidence="1 2">XC_2019</strain>
        <tissue evidence="1">Muscle</tissue>
    </source>
</reference>
<proteinExistence type="predicted"/>
<protein>
    <submittedName>
        <fullName evidence="1">Uncharacterized protein</fullName>
    </submittedName>
</protein>